<evidence type="ECO:0000313" key="6">
    <source>
        <dbReference type="EMBL" id="EAY29052.1"/>
    </source>
</evidence>
<dbReference type="PRINTS" id="PR00455">
    <property type="entry name" value="HTHTETR"/>
</dbReference>
<dbReference type="Gene3D" id="1.10.357.10">
    <property type="entry name" value="Tetracycline Repressor, domain 2"/>
    <property type="match status" value="1"/>
</dbReference>
<dbReference type="InterPro" id="IPR036271">
    <property type="entry name" value="Tet_transcr_reg_TetR-rel_C_sf"/>
</dbReference>
<keyword evidence="7" id="KW-1185">Reference proteome</keyword>
<reference evidence="6 7" key="1">
    <citation type="submission" date="2007-01" db="EMBL/GenBank/DDBJ databases">
        <authorList>
            <person name="Haygood M."/>
            <person name="Podell S."/>
            <person name="Anderson C."/>
            <person name="Hopkinson B."/>
            <person name="Roe K."/>
            <person name="Barbeau K."/>
            <person name="Gaasterland T."/>
            <person name="Ferriera S."/>
            <person name="Johnson J."/>
            <person name="Kravitz S."/>
            <person name="Beeson K."/>
            <person name="Sutton G."/>
            <person name="Rogers Y.-H."/>
            <person name="Friedman R."/>
            <person name="Frazier M."/>
            <person name="Venter J.C."/>
        </authorList>
    </citation>
    <scope>NUCLEOTIDE SEQUENCE [LARGE SCALE GENOMIC DNA]</scope>
    <source>
        <strain evidence="6 7">ATCC 23134</strain>
    </source>
</reference>
<dbReference type="SUPFAM" id="SSF48498">
    <property type="entry name" value="Tetracyclin repressor-like, C-terminal domain"/>
    <property type="match status" value="1"/>
</dbReference>
<evidence type="ECO:0000313" key="7">
    <source>
        <dbReference type="Proteomes" id="UP000004095"/>
    </source>
</evidence>
<comment type="caution">
    <text evidence="6">The sequence shown here is derived from an EMBL/GenBank/DDBJ whole genome shotgun (WGS) entry which is preliminary data.</text>
</comment>
<dbReference type="SUPFAM" id="SSF46689">
    <property type="entry name" value="Homeodomain-like"/>
    <property type="match status" value="1"/>
</dbReference>
<evidence type="ECO:0000256" key="4">
    <source>
        <dbReference type="PROSITE-ProRule" id="PRU00335"/>
    </source>
</evidence>
<keyword evidence="2 4" id="KW-0238">DNA-binding</keyword>
<dbReference type="InterPro" id="IPR023772">
    <property type="entry name" value="DNA-bd_HTH_TetR-type_CS"/>
</dbReference>
<dbReference type="EMBL" id="AAWS01000013">
    <property type="protein sequence ID" value="EAY29052.1"/>
    <property type="molecule type" value="Genomic_DNA"/>
</dbReference>
<dbReference type="PANTHER" id="PTHR47506:SF6">
    <property type="entry name" value="HTH-TYPE TRANSCRIPTIONAL REPRESSOR NEMR"/>
    <property type="match status" value="1"/>
</dbReference>
<evidence type="ECO:0000259" key="5">
    <source>
        <dbReference type="PROSITE" id="PS50977"/>
    </source>
</evidence>
<feature type="DNA-binding region" description="H-T-H motif" evidence="4">
    <location>
        <begin position="28"/>
        <end position="47"/>
    </location>
</feature>
<sequence>MNKAEQTKTHILNTAFRLFLQKSYREVTMQELQENAQVSRGGLYHHFKNKEEIFLATAHKFFFSMMDESLDMGVMAEQPFMENFQSYLVHKQQVMDKMLTHTELEDLDANYFMLVFQTIQYFPETREELKKQVVQETKNWANIIKIAQNKGEIKQHLDAEALARHIYYLLDGVEMHLVMMGNINSEMHNRITTMIEQLYELIRW</sequence>
<dbReference type="Pfam" id="PF00440">
    <property type="entry name" value="TetR_N"/>
    <property type="match status" value="1"/>
</dbReference>
<organism evidence="6 7">
    <name type="scientific">Microscilla marina ATCC 23134</name>
    <dbReference type="NCBI Taxonomy" id="313606"/>
    <lineage>
        <taxon>Bacteria</taxon>
        <taxon>Pseudomonadati</taxon>
        <taxon>Bacteroidota</taxon>
        <taxon>Cytophagia</taxon>
        <taxon>Cytophagales</taxon>
        <taxon>Microscillaceae</taxon>
        <taxon>Microscilla</taxon>
    </lineage>
</organism>
<dbReference type="eggNOG" id="COG1309">
    <property type="taxonomic scope" value="Bacteria"/>
</dbReference>
<dbReference type="InterPro" id="IPR009057">
    <property type="entry name" value="Homeodomain-like_sf"/>
</dbReference>
<dbReference type="OrthoDB" id="9789566at2"/>
<dbReference type="Proteomes" id="UP000004095">
    <property type="component" value="Unassembled WGS sequence"/>
</dbReference>
<feature type="domain" description="HTH tetR-type" evidence="5">
    <location>
        <begin position="5"/>
        <end position="65"/>
    </location>
</feature>
<evidence type="ECO:0000256" key="3">
    <source>
        <dbReference type="ARBA" id="ARBA00023163"/>
    </source>
</evidence>
<dbReference type="PROSITE" id="PS50977">
    <property type="entry name" value="HTH_TETR_2"/>
    <property type="match status" value="1"/>
</dbReference>
<gene>
    <name evidence="6" type="ORF">M23134_00207</name>
</gene>
<name>A1ZL86_MICM2</name>
<accession>A1ZL86</accession>
<dbReference type="PROSITE" id="PS01081">
    <property type="entry name" value="HTH_TETR_1"/>
    <property type="match status" value="1"/>
</dbReference>
<keyword evidence="3" id="KW-0804">Transcription</keyword>
<dbReference type="PANTHER" id="PTHR47506">
    <property type="entry name" value="TRANSCRIPTIONAL REGULATORY PROTEIN"/>
    <property type="match status" value="1"/>
</dbReference>
<evidence type="ECO:0000256" key="1">
    <source>
        <dbReference type="ARBA" id="ARBA00023015"/>
    </source>
</evidence>
<dbReference type="AlphaFoldDB" id="A1ZL86"/>
<dbReference type="InterPro" id="IPR001647">
    <property type="entry name" value="HTH_TetR"/>
</dbReference>
<protein>
    <submittedName>
        <fullName evidence="6">Transcriptional regulator, TetR family protein</fullName>
    </submittedName>
</protein>
<proteinExistence type="predicted"/>
<dbReference type="GO" id="GO:0003677">
    <property type="term" value="F:DNA binding"/>
    <property type="evidence" value="ECO:0007669"/>
    <property type="project" value="UniProtKB-UniRule"/>
</dbReference>
<keyword evidence="1" id="KW-0805">Transcription regulation</keyword>
<evidence type="ECO:0000256" key="2">
    <source>
        <dbReference type="ARBA" id="ARBA00023125"/>
    </source>
</evidence>
<dbReference type="RefSeq" id="WP_002697304.1">
    <property type="nucleotide sequence ID" value="NZ_AAWS01000013.1"/>
</dbReference>